<accession>A0A417ZAI3</accession>
<dbReference type="GO" id="GO:0006528">
    <property type="term" value="P:asparagine metabolic process"/>
    <property type="evidence" value="ECO:0007669"/>
    <property type="project" value="InterPro"/>
</dbReference>
<feature type="binding site" evidence="4">
    <location>
        <position position="57"/>
    </location>
    <ligand>
        <name>substrate</name>
    </ligand>
</feature>
<name>A0A417ZAI3_9MICO</name>
<feature type="binding site" evidence="4">
    <location>
        <begin position="86"/>
        <end position="87"/>
    </location>
    <ligand>
        <name>substrate</name>
    </ligand>
</feature>
<dbReference type="Pfam" id="PF00710">
    <property type="entry name" value="Asparaginase"/>
    <property type="match status" value="1"/>
</dbReference>
<comment type="caution">
    <text evidence="7">The sequence shown here is derived from an EMBL/GenBank/DDBJ whole genome shotgun (WGS) entry which is preliminary data.</text>
</comment>
<dbReference type="PANTHER" id="PTHR11707">
    <property type="entry name" value="L-ASPARAGINASE"/>
    <property type="match status" value="1"/>
</dbReference>
<comment type="similarity">
    <text evidence="1">Belongs to the asparaginase 1 family.</text>
</comment>
<dbReference type="InterPro" id="IPR027473">
    <property type="entry name" value="L-asparaginase_C"/>
</dbReference>
<organism evidence="7 8">
    <name type="scientific">Dermacoccus abyssi</name>
    <dbReference type="NCBI Taxonomy" id="322596"/>
    <lineage>
        <taxon>Bacteria</taxon>
        <taxon>Bacillati</taxon>
        <taxon>Actinomycetota</taxon>
        <taxon>Actinomycetes</taxon>
        <taxon>Micrococcales</taxon>
        <taxon>Dermacoccaceae</taxon>
        <taxon>Dermacoccus</taxon>
    </lineage>
</organism>
<dbReference type="InterPro" id="IPR006034">
    <property type="entry name" value="Asparaginase/glutaminase-like"/>
</dbReference>
<dbReference type="RefSeq" id="WP_118912538.1">
    <property type="nucleotide sequence ID" value="NZ_CBCRVH010000002.1"/>
</dbReference>
<evidence type="ECO:0000313" key="7">
    <source>
        <dbReference type="EMBL" id="RHW47655.1"/>
    </source>
</evidence>
<evidence type="ECO:0000256" key="3">
    <source>
        <dbReference type="PIRSR" id="PIRSR001220-1"/>
    </source>
</evidence>
<feature type="domain" description="L-asparaginase N-terminal" evidence="5">
    <location>
        <begin position="4"/>
        <end position="189"/>
    </location>
</feature>
<evidence type="ECO:0000256" key="4">
    <source>
        <dbReference type="PIRSR" id="PIRSR001220-2"/>
    </source>
</evidence>
<dbReference type="PANTHER" id="PTHR11707:SF28">
    <property type="entry name" value="60 KDA LYSOPHOSPHOLIPASE"/>
    <property type="match status" value="1"/>
</dbReference>
<dbReference type="SFLD" id="SFLDS00057">
    <property type="entry name" value="Glutaminase/Asparaginase"/>
    <property type="match status" value="1"/>
</dbReference>
<dbReference type="EMBL" id="QWLM01000002">
    <property type="protein sequence ID" value="RHW47655.1"/>
    <property type="molecule type" value="Genomic_DNA"/>
</dbReference>
<dbReference type="InterPro" id="IPR004550">
    <property type="entry name" value="AsnASE_II"/>
</dbReference>
<gene>
    <name evidence="7" type="ORF">D1832_02915</name>
</gene>
<dbReference type="AlphaFoldDB" id="A0A417ZAI3"/>
<evidence type="ECO:0000313" key="8">
    <source>
        <dbReference type="Proteomes" id="UP000285376"/>
    </source>
</evidence>
<dbReference type="PIRSF" id="PIRSF500176">
    <property type="entry name" value="L_ASNase"/>
    <property type="match status" value="1"/>
</dbReference>
<sequence length="330" mass="34379">MTARVTMYFLGGTISMSSADGHSVRPTLSGDDLLAAVPGLDQVDAEVTAEQVAREQSGSLTYTHLLTVFERARSSDAGGFVLVQGTDTLEEAAYLLDLLWDDPRPFVATGAMRNPTMAGADGAANLLAAVRVAASPEARERGACVVFADEIHAARHVTKSDTASISTFRSPNTGPAGRVLEGHVHFFSPPGARSALGADVSNVTTMDVEVPVLVAGFGQSVRTLEAVADGADALVLAGFGAGHVPGWWAEAVGAIAERMPVIMTSRTHSGPALVETYGAVGAEVDLQQRGVVMGGYLDALKARLLVSVLLAAGTDREQIEAAVRRHGGYR</sequence>
<evidence type="ECO:0000256" key="2">
    <source>
        <dbReference type="ARBA" id="ARBA00022801"/>
    </source>
</evidence>
<dbReference type="InterPro" id="IPR027474">
    <property type="entry name" value="L-asparaginase_N"/>
</dbReference>
<dbReference type="InterPro" id="IPR037152">
    <property type="entry name" value="L-asparaginase_N_sf"/>
</dbReference>
<dbReference type="Proteomes" id="UP000285376">
    <property type="component" value="Unassembled WGS sequence"/>
</dbReference>
<dbReference type="SMART" id="SM00870">
    <property type="entry name" value="Asparaginase"/>
    <property type="match status" value="1"/>
</dbReference>
<evidence type="ECO:0000259" key="5">
    <source>
        <dbReference type="Pfam" id="PF00710"/>
    </source>
</evidence>
<keyword evidence="2" id="KW-0378">Hydrolase</keyword>
<protein>
    <submittedName>
        <fullName evidence="7">Asparaginase</fullName>
    </submittedName>
</protein>
<dbReference type="SUPFAM" id="SSF53774">
    <property type="entry name" value="Glutaminase/Asparaginase"/>
    <property type="match status" value="1"/>
</dbReference>
<evidence type="ECO:0000259" key="6">
    <source>
        <dbReference type="Pfam" id="PF17763"/>
    </source>
</evidence>
<dbReference type="InterPro" id="IPR036152">
    <property type="entry name" value="Asp/glu_Ase-like_sf"/>
</dbReference>
<dbReference type="PIRSF" id="PIRSF001220">
    <property type="entry name" value="L-ASNase_gatD"/>
    <property type="match status" value="1"/>
</dbReference>
<dbReference type="CDD" id="cd08964">
    <property type="entry name" value="L-asparaginase_II"/>
    <property type="match status" value="1"/>
</dbReference>
<dbReference type="PROSITE" id="PS51732">
    <property type="entry name" value="ASN_GLN_ASE_3"/>
    <property type="match status" value="1"/>
</dbReference>
<dbReference type="PRINTS" id="PR00139">
    <property type="entry name" value="ASNGLNASE"/>
</dbReference>
<proteinExistence type="inferred from homology"/>
<dbReference type="InterPro" id="IPR040919">
    <property type="entry name" value="Asparaginase_C"/>
</dbReference>
<dbReference type="Pfam" id="PF17763">
    <property type="entry name" value="Asparaginase_C"/>
    <property type="match status" value="1"/>
</dbReference>
<feature type="domain" description="Asparaginase/glutaminase C-terminal" evidence="6">
    <location>
        <begin position="218"/>
        <end position="321"/>
    </location>
</feature>
<feature type="active site" description="O-isoaspartyl threonine intermediate" evidence="3">
    <location>
        <position position="13"/>
    </location>
</feature>
<evidence type="ECO:0000256" key="1">
    <source>
        <dbReference type="ARBA" id="ARBA00010518"/>
    </source>
</evidence>
<dbReference type="Gene3D" id="3.40.50.40">
    <property type="match status" value="1"/>
</dbReference>
<reference evidence="7 8" key="1">
    <citation type="submission" date="2018-08" db="EMBL/GenBank/DDBJ databases">
        <title>Whole genome sequence analysis of Dermacoccus abyssi bacteria isolated from Deep Mariana trench Micromonospora spp reveals genes involved in the environmental adaptation and production of secondary metabolites.</title>
        <authorList>
            <person name="Abdel-Mageed W.M."/>
            <person name="Lehri B."/>
            <person name="Nouioui I."/>
            <person name="Goodfellow I."/>
            <person name="Jaspars M."/>
            <person name="Karlyshev A."/>
        </authorList>
    </citation>
    <scope>NUCLEOTIDE SEQUENCE [LARGE SCALE GENOMIC DNA]</scope>
    <source>
        <strain evidence="7 8">MT1.1</strain>
    </source>
</reference>
<dbReference type="GO" id="GO:0004067">
    <property type="term" value="F:asparaginase activity"/>
    <property type="evidence" value="ECO:0007669"/>
    <property type="project" value="UniProtKB-UniRule"/>
</dbReference>
<dbReference type="Gene3D" id="3.40.50.1170">
    <property type="entry name" value="L-asparaginase, N-terminal domain"/>
    <property type="match status" value="1"/>
</dbReference>